<proteinExistence type="inferred from homology"/>
<dbReference type="InterPro" id="IPR036388">
    <property type="entry name" value="WH-like_DNA-bd_sf"/>
</dbReference>
<reference evidence="4" key="1">
    <citation type="journal article" date="2014" name="Int. J. Syst. Evol. Microbiol.">
        <title>Complete genome sequence of Corynebacterium casei LMG S-19264T (=DSM 44701T), isolated from a smear-ripened cheese.</title>
        <authorList>
            <consortium name="US DOE Joint Genome Institute (JGI-PGF)"/>
            <person name="Walter F."/>
            <person name="Albersmeier A."/>
            <person name="Kalinowski J."/>
            <person name="Ruckert C."/>
        </authorList>
    </citation>
    <scope>NUCLEOTIDE SEQUENCE</scope>
    <source>
        <strain evidence="4">VKM B-1513</strain>
    </source>
</reference>
<feature type="domain" description="Smf/DprA SLOG" evidence="2">
    <location>
        <begin position="80"/>
        <end position="282"/>
    </location>
</feature>
<keyword evidence="5" id="KW-1185">Reference proteome</keyword>
<evidence type="ECO:0000259" key="2">
    <source>
        <dbReference type="Pfam" id="PF02481"/>
    </source>
</evidence>
<dbReference type="Pfam" id="PF21102">
    <property type="entry name" value="DprA_N"/>
    <property type="match status" value="1"/>
</dbReference>
<evidence type="ECO:0000313" key="5">
    <source>
        <dbReference type="Proteomes" id="UP001143486"/>
    </source>
</evidence>
<dbReference type="RefSeq" id="WP_271185380.1">
    <property type="nucleotide sequence ID" value="NZ_BSFE01000001.1"/>
</dbReference>
<dbReference type="GO" id="GO:0009294">
    <property type="term" value="P:DNA-mediated transformation"/>
    <property type="evidence" value="ECO:0007669"/>
    <property type="project" value="InterPro"/>
</dbReference>
<sequence length="385" mass="39834">MSEAGPGHAERVMWLRLARTEGLGAVGFARLIARYVTAEAALDALPGRCRKAGKPAPVIPSRETIEAELDAVDRIGGVILTGIDPGFPPLLAAIPAPPPALVVKGDLALLDRPACAMVGARNASAAGLRFARELAHGLGGEGIVVVSGLARGIDGAAHAGALETGTIAVVAGGIDHIYPPEHADLHNAIAERGLVVSERSLGRIPTARDFPRRNRLISGLSRGTVVVEAALRSGSLITARFAAEQGREVMAVPGSPIDPRARGSNQLLRDGAHLIETVEDVTGILAGLQSLPQVREAAPQSGDDLFDEDWPDTPVDEAADAGNDDISGTSRIRGLVSPTPVSVDEIARQSGLPAGTVSAMLMELELTGEVARLPGGLVQRVTATR</sequence>
<dbReference type="EMBL" id="BSFE01000001">
    <property type="protein sequence ID" value="GLK50987.1"/>
    <property type="molecule type" value="Genomic_DNA"/>
</dbReference>
<dbReference type="NCBIfam" id="TIGR00732">
    <property type="entry name" value="dprA"/>
    <property type="match status" value="1"/>
</dbReference>
<dbReference type="Proteomes" id="UP001143486">
    <property type="component" value="Unassembled WGS sequence"/>
</dbReference>
<evidence type="ECO:0000256" key="1">
    <source>
        <dbReference type="ARBA" id="ARBA00006525"/>
    </source>
</evidence>
<dbReference type="InterPro" id="IPR057666">
    <property type="entry name" value="DrpA_SLOG"/>
</dbReference>
<accession>A0A9W6IIJ6</accession>
<name>A0A9W6IIJ6_9PROT</name>
<comment type="caution">
    <text evidence="4">The sequence shown here is derived from an EMBL/GenBank/DDBJ whole genome shotgun (WGS) entry which is preliminary data.</text>
</comment>
<dbReference type="Pfam" id="PF02481">
    <property type="entry name" value="DNA_processg_A"/>
    <property type="match status" value="1"/>
</dbReference>
<feature type="domain" description="DprA winged helix" evidence="3">
    <location>
        <begin position="323"/>
        <end position="376"/>
    </location>
</feature>
<dbReference type="AlphaFoldDB" id="A0A9W6IIJ6"/>
<evidence type="ECO:0000313" key="4">
    <source>
        <dbReference type="EMBL" id="GLK50987.1"/>
    </source>
</evidence>
<dbReference type="PANTHER" id="PTHR43022">
    <property type="entry name" value="PROTEIN SMF"/>
    <property type="match status" value="1"/>
</dbReference>
<dbReference type="Gene3D" id="1.10.10.10">
    <property type="entry name" value="Winged helix-like DNA-binding domain superfamily/Winged helix DNA-binding domain"/>
    <property type="match status" value="1"/>
</dbReference>
<dbReference type="PANTHER" id="PTHR43022:SF1">
    <property type="entry name" value="PROTEIN SMF"/>
    <property type="match status" value="1"/>
</dbReference>
<protein>
    <submittedName>
        <fullName evidence="4">DNA processing protein DprA</fullName>
    </submittedName>
</protein>
<evidence type="ECO:0000259" key="3">
    <source>
        <dbReference type="Pfam" id="PF17782"/>
    </source>
</evidence>
<dbReference type="SUPFAM" id="SSF102405">
    <property type="entry name" value="MCP/YpsA-like"/>
    <property type="match status" value="1"/>
</dbReference>
<organism evidence="4 5">
    <name type="scientific">Maricaulis virginensis</name>
    <dbReference type="NCBI Taxonomy" id="144022"/>
    <lineage>
        <taxon>Bacteria</taxon>
        <taxon>Pseudomonadati</taxon>
        <taxon>Pseudomonadota</taxon>
        <taxon>Alphaproteobacteria</taxon>
        <taxon>Maricaulales</taxon>
        <taxon>Maricaulaceae</taxon>
        <taxon>Maricaulis</taxon>
    </lineage>
</organism>
<dbReference type="Gene3D" id="3.40.50.450">
    <property type="match status" value="1"/>
</dbReference>
<dbReference type="InterPro" id="IPR041614">
    <property type="entry name" value="DprA_WH"/>
</dbReference>
<dbReference type="InterPro" id="IPR003488">
    <property type="entry name" value="DprA"/>
</dbReference>
<comment type="similarity">
    <text evidence="1">Belongs to the DprA/Smf family.</text>
</comment>
<gene>
    <name evidence="4" type="primary">dprA</name>
    <name evidence="4" type="ORF">GCM10017621_04950</name>
</gene>
<dbReference type="Pfam" id="PF17782">
    <property type="entry name" value="WHD_DprA"/>
    <property type="match status" value="1"/>
</dbReference>
<reference evidence="4" key="2">
    <citation type="submission" date="2023-01" db="EMBL/GenBank/DDBJ databases">
        <authorList>
            <person name="Sun Q."/>
            <person name="Evtushenko L."/>
        </authorList>
    </citation>
    <scope>NUCLEOTIDE SEQUENCE</scope>
    <source>
        <strain evidence="4">VKM B-1513</strain>
    </source>
</reference>